<keyword evidence="2 13" id="KW-0808">Transferase</keyword>
<dbReference type="SUPFAM" id="SSF81301">
    <property type="entry name" value="Nucleotidyltransferase"/>
    <property type="match status" value="1"/>
</dbReference>
<evidence type="ECO:0000256" key="6">
    <source>
        <dbReference type="ARBA" id="ARBA00022741"/>
    </source>
</evidence>
<evidence type="ECO:0000256" key="5">
    <source>
        <dbReference type="ARBA" id="ARBA00022723"/>
    </source>
</evidence>
<sequence>MKKYIVGGFVRDKLLGLQPKDKDYVLVGAKPKDISYLESIGYKQVGADFPVYLSPEGDEYALARIERKTGTGYDGFSVETQGVTLEQDLFRRDLTINAIAWDPITKTHIDPYKGKEDLKNKVLKHVSDAFKEDPLRVLRLARFAARYADFKVHKDTDSMVRQMVKNGEINHLTKERVYVEFEKAFSEQKPSIFLKYLKDIGALTVLLPGFDATQKELELIDHIVNTSSEQYRDEFIWSVILSKCTANNDYVVGGIKLPARMVKFSNFIKKHSENLLKFRKKKPEEMVELFSAMNVKNNGGEEFLYKVTEYFIIRREMDNELEDLIVKVFDRYTDAPVGNIEEMVKTGELKSSDIRNYVKDIQLTEVKKMFS</sequence>
<accession>K4F5Y3</accession>
<keyword evidence="6" id="KW-0547">Nucleotide-binding</keyword>
<protein>
    <submittedName>
        <fullName evidence="13">Multifunctional tRNA nucleotidyl transferase/2'3'-cyclic phosphodiesterase/2'nucleotidase/phosphatase</fullName>
        <ecNumber evidence="13">2.7.7.72</ecNumber>
    </submittedName>
</protein>
<dbReference type="PANTHER" id="PTHR47545">
    <property type="entry name" value="MULTIFUNCTIONAL CCA PROTEIN"/>
    <property type="match status" value="1"/>
</dbReference>
<dbReference type="GO" id="GO:0008033">
    <property type="term" value="P:tRNA processing"/>
    <property type="evidence" value="ECO:0007669"/>
    <property type="project" value="UniProtKB-KW"/>
</dbReference>
<keyword evidence="3" id="KW-0819">tRNA processing</keyword>
<dbReference type="GeneID" id="13993926"/>
<dbReference type="InterPro" id="IPR032828">
    <property type="entry name" value="PolyA_RNA-bd"/>
</dbReference>
<evidence type="ECO:0000256" key="3">
    <source>
        <dbReference type="ARBA" id="ARBA00022694"/>
    </source>
</evidence>
<dbReference type="InterPro" id="IPR043519">
    <property type="entry name" value="NT_sf"/>
</dbReference>
<reference evidence="13 14" key="1">
    <citation type="journal article" date="2014" name="Virology">
        <title>Supersize me: Cronobacter sakazakii phage GAP32.</title>
        <authorList>
            <person name="Abbasifar R."/>
            <person name="Griffiths M.W."/>
            <person name="Sabour P.M."/>
            <person name="Ackermann H.-W."/>
            <person name="Vandersteegen K."/>
            <person name="Lavigne R."/>
            <person name="Noben J.-P."/>
            <person name="Villa A.A."/>
            <person name="Abbasifar A."/>
            <person name="Nash J.H.E."/>
            <person name="Kropinski A.M."/>
        </authorList>
    </citation>
    <scope>NUCLEOTIDE SEQUENCE [LARGE SCALE GENOMIC DNA]</scope>
    <source>
        <strain evidence="13">GAP-32</strain>
    </source>
</reference>
<comment type="cofactor">
    <cofactor evidence="1">
        <name>Mg(2+)</name>
        <dbReference type="ChEBI" id="CHEBI:18420"/>
    </cofactor>
</comment>
<dbReference type="GO" id="GO:0005524">
    <property type="term" value="F:ATP binding"/>
    <property type="evidence" value="ECO:0007669"/>
    <property type="project" value="UniProtKB-KW"/>
</dbReference>
<dbReference type="GO" id="GO:0046872">
    <property type="term" value="F:metal ion binding"/>
    <property type="evidence" value="ECO:0007669"/>
    <property type="project" value="UniProtKB-KW"/>
</dbReference>
<keyword evidence="14" id="KW-1185">Reference proteome</keyword>
<evidence type="ECO:0000259" key="11">
    <source>
        <dbReference type="Pfam" id="PF01743"/>
    </source>
</evidence>
<evidence type="ECO:0000256" key="7">
    <source>
        <dbReference type="ARBA" id="ARBA00022800"/>
    </source>
</evidence>
<evidence type="ECO:0000256" key="4">
    <source>
        <dbReference type="ARBA" id="ARBA00022695"/>
    </source>
</evidence>
<dbReference type="PANTHER" id="PTHR47545:SF1">
    <property type="entry name" value="MULTIFUNCTIONAL CCA PROTEIN"/>
    <property type="match status" value="1"/>
</dbReference>
<dbReference type="Pfam" id="PF12627">
    <property type="entry name" value="PolyA_pol_RNAbd"/>
    <property type="match status" value="1"/>
</dbReference>
<keyword evidence="4 13" id="KW-0548">Nucleotidyltransferase</keyword>
<evidence type="ECO:0000313" key="14">
    <source>
        <dbReference type="Proteomes" id="UP000000457"/>
    </source>
</evidence>
<dbReference type="Gene3D" id="3.30.460.10">
    <property type="entry name" value="Beta Polymerase, domain 2"/>
    <property type="match status" value="1"/>
</dbReference>
<dbReference type="SUPFAM" id="SSF81891">
    <property type="entry name" value="Poly A polymerase C-terminal region-like"/>
    <property type="match status" value="1"/>
</dbReference>
<dbReference type="GO" id="GO:0003723">
    <property type="term" value="F:RNA binding"/>
    <property type="evidence" value="ECO:0007669"/>
    <property type="project" value="UniProtKB-KW"/>
</dbReference>
<dbReference type="Proteomes" id="UP000000457">
    <property type="component" value="Segment"/>
</dbReference>
<evidence type="ECO:0000259" key="12">
    <source>
        <dbReference type="Pfam" id="PF12627"/>
    </source>
</evidence>
<dbReference type="EC" id="2.7.7.72" evidence="13"/>
<keyword evidence="7" id="KW-0692">RNA repair</keyword>
<dbReference type="Gene3D" id="1.10.3090.10">
    <property type="entry name" value="cca-adding enzyme, domain 2"/>
    <property type="match status" value="1"/>
</dbReference>
<dbReference type="GO" id="GO:0042245">
    <property type="term" value="P:RNA repair"/>
    <property type="evidence" value="ECO:0007669"/>
    <property type="project" value="UniProtKB-KW"/>
</dbReference>
<evidence type="ECO:0000256" key="8">
    <source>
        <dbReference type="ARBA" id="ARBA00022840"/>
    </source>
</evidence>
<keyword evidence="8" id="KW-0067">ATP-binding</keyword>
<dbReference type="OrthoDB" id="2898at10239"/>
<dbReference type="Pfam" id="PF01743">
    <property type="entry name" value="PolyA_pol"/>
    <property type="match status" value="1"/>
</dbReference>
<dbReference type="KEGG" id="vg:13993926"/>
<dbReference type="EMBL" id="JN882285">
    <property type="protein sequence ID" value="AFC21636.1"/>
    <property type="molecule type" value="Genomic_DNA"/>
</dbReference>
<evidence type="ECO:0000256" key="2">
    <source>
        <dbReference type="ARBA" id="ARBA00022679"/>
    </source>
</evidence>
<name>K4F5Y3_9CAUD</name>
<keyword evidence="5" id="KW-0479">Metal-binding</keyword>
<proteinExistence type="predicted"/>
<dbReference type="RefSeq" id="YP_006987291.1">
    <property type="nucleotide sequence ID" value="NC_019401.1"/>
</dbReference>
<evidence type="ECO:0000256" key="1">
    <source>
        <dbReference type="ARBA" id="ARBA00001946"/>
    </source>
</evidence>
<dbReference type="InterPro" id="IPR002646">
    <property type="entry name" value="PolA_pol_head_dom"/>
</dbReference>
<feature type="domain" description="Poly A polymerase head" evidence="11">
    <location>
        <begin position="4"/>
        <end position="123"/>
    </location>
</feature>
<evidence type="ECO:0000313" key="13">
    <source>
        <dbReference type="EMBL" id="AFC21636.1"/>
    </source>
</evidence>
<gene>
    <name evidence="13" type="ORF">GAP32_186</name>
</gene>
<evidence type="ECO:0000256" key="9">
    <source>
        <dbReference type="ARBA" id="ARBA00022842"/>
    </source>
</evidence>
<keyword evidence="10" id="KW-0694">RNA-binding</keyword>
<dbReference type="GO" id="GO:0004810">
    <property type="term" value="F:CCA tRNA nucleotidyltransferase activity"/>
    <property type="evidence" value="ECO:0007669"/>
    <property type="project" value="UniProtKB-EC"/>
</dbReference>
<keyword evidence="9" id="KW-0460">Magnesium</keyword>
<feature type="domain" description="tRNA nucleotidyltransferase/poly(A) polymerase RNA and SrmB- binding" evidence="12">
    <location>
        <begin position="149"/>
        <end position="212"/>
    </location>
</feature>
<evidence type="ECO:0000256" key="10">
    <source>
        <dbReference type="ARBA" id="ARBA00022884"/>
    </source>
</evidence>
<dbReference type="InterPro" id="IPR050124">
    <property type="entry name" value="tRNA_CCA-adding_enzyme"/>
</dbReference>
<organism evidence="13 14">
    <name type="scientific">Cronobacter phage vB_CsaM_GAP32</name>
    <dbReference type="NCBI Taxonomy" id="1141136"/>
    <lineage>
        <taxon>Viruses</taxon>
        <taxon>Duplodnaviria</taxon>
        <taxon>Heunggongvirae</taxon>
        <taxon>Uroviricota</taxon>
        <taxon>Caudoviricetes</taxon>
        <taxon>Mimasvirus</taxon>
        <taxon>Mimasvirus GAP32</taxon>
    </lineage>
</organism>